<keyword evidence="6" id="KW-1185">Reference proteome</keyword>
<dbReference type="InterPro" id="IPR017900">
    <property type="entry name" value="4Fe4S_Fe_S_CS"/>
</dbReference>
<evidence type="ECO:0000256" key="3">
    <source>
        <dbReference type="ARBA" id="ARBA00023014"/>
    </source>
</evidence>
<dbReference type="PANTHER" id="PTHR43122:SF1">
    <property type="entry name" value="IRON-SULFUR-BINDING PROTEIN"/>
    <property type="match status" value="1"/>
</dbReference>
<organism evidence="5 6">
    <name type="scientific">Fusibacter ferrireducens</name>
    <dbReference type="NCBI Taxonomy" id="2785058"/>
    <lineage>
        <taxon>Bacteria</taxon>
        <taxon>Bacillati</taxon>
        <taxon>Bacillota</taxon>
        <taxon>Clostridia</taxon>
        <taxon>Eubacteriales</taxon>
        <taxon>Eubacteriales Family XII. Incertae Sedis</taxon>
        <taxon>Fusibacter</taxon>
    </lineage>
</organism>
<dbReference type="PROSITE" id="PS51379">
    <property type="entry name" value="4FE4S_FER_2"/>
    <property type="match status" value="2"/>
</dbReference>
<evidence type="ECO:0000256" key="2">
    <source>
        <dbReference type="ARBA" id="ARBA00023004"/>
    </source>
</evidence>
<keyword evidence="3" id="KW-0411">Iron-sulfur</keyword>
<evidence type="ECO:0000259" key="4">
    <source>
        <dbReference type="PROSITE" id="PS51379"/>
    </source>
</evidence>
<evidence type="ECO:0000256" key="1">
    <source>
        <dbReference type="ARBA" id="ARBA00022723"/>
    </source>
</evidence>
<name>A0ABR9ZV74_9FIRM</name>
<dbReference type="SUPFAM" id="SSF54862">
    <property type="entry name" value="4Fe-4S ferredoxins"/>
    <property type="match status" value="1"/>
</dbReference>
<dbReference type="Pfam" id="PF13237">
    <property type="entry name" value="Fer4_10"/>
    <property type="match status" value="1"/>
</dbReference>
<dbReference type="InterPro" id="IPR017896">
    <property type="entry name" value="4Fe4S_Fe-S-bd"/>
</dbReference>
<sequence>MVAAKGKVTFNEDICKGCGLCTTACPVKIVTLDTKKINVKGYHPATVIEVEKCIGCANCAMICPDSVITVERF</sequence>
<feature type="domain" description="4Fe-4S ferredoxin-type" evidence="4">
    <location>
        <begin position="44"/>
        <end position="73"/>
    </location>
</feature>
<comment type="caution">
    <text evidence="5">The sequence shown here is derived from an EMBL/GenBank/DDBJ whole genome shotgun (WGS) entry which is preliminary data.</text>
</comment>
<keyword evidence="1" id="KW-0479">Metal-binding</keyword>
<gene>
    <name evidence="5" type="ORF">ISU02_14620</name>
</gene>
<reference evidence="5 6" key="1">
    <citation type="submission" date="2020-11" db="EMBL/GenBank/DDBJ databases">
        <title>Fusibacter basophilias sp. nov.</title>
        <authorList>
            <person name="Qiu D."/>
        </authorList>
    </citation>
    <scope>NUCLEOTIDE SEQUENCE [LARGE SCALE GENOMIC DNA]</scope>
    <source>
        <strain evidence="5 6">Q10-2</strain>
    </source>
</reference>
<evidence type="ECO:0000313" key="6">
    <source>
        <dbReference type="Proteomes" id="UP000614200"/>
    </source>
</evidence>
<protein>
    <submittedName>
        <fullName evidence="5">4Fe-4S binding protein</fullName>
    </submittedName>
</protein>
<dbReference type="Gene3D" id="3.30.70.20">
    <property type="match status" value="2"/>
</dbReference>
<dbReference type="PROSITE" id="PS00198">
    <property type="entry name" value="4FE4S_FER_1"/>
    <property type="match status" value="2"/>
</dbReference>
<dbReference type="EMBL" id="JADKNH010000008">
    <property type="protein sequence ID" value="MBF4694352.1"/>
    <property type="molecule type" value="Genomic_DNA"/>
</dbReference>
<dbReference type="Proteomes" id="UP000614200">
    <property type="component" value="Unassembled WGS sequence"/>
</dbReference>
<feature type="domain" description="4Fe-4S ferredoxin-type" evidence="4">
    <location>
        <begin position="6"/>
        <end position="35"/>
    </location>
</feature>
<dbReference type="PANTHER" id="PTHR43122">
    <property type="entry name" value="FERREDOXIN SUBUNIT OF PYRUVATE:FLAVODOXIN OXIDOREDUCTASE-RELATED"/>
    <property type="match status" value="1"/>
</dbReference>
<proteinExistence type="predicted"/>
<evidence type="ECO:0000313" key="5">
    <source>
        <dbReference type="EMBL" id="MBF4694352.1"/>
    </source>
</evidence>
<accession>A0ABR9ZV74</accession>
<keyword evidence="2" id="KW-0408">Iron</keyword>